<dbReference type="RefSeq" id="WP_107032154.1">
    <property type="nucleotide sequence ID" value="NZ_PUEC01000012.1"/>
</dbReference>
<feature type="domain" description="Glycosyl transferase family 1" evidence="1">
    <location>
        <begin position="186"/>
        <end position="342"/>
    </location>
</feature>
<name>A0A2V1IQ91_9BACT</name>
<proteinExistence type="predicted"/>
<dbReference type="GO" id="GO:0016757">
    <property type="term" value="F:glycosyltransferase activity"/>
    <property type="evidence" value="ECO:0007669"/>
    <property type="project" value="InterPro"/>
</dbReference>
<gene>
    <name evidence="2" type="ORF">C5O23_06560</name>
</gene>
<reference evidence="3" key="1">
    <citation type="submission" date="2018-02" db="EMBL/GenBank/DDBJ databases">
        <authorList>
            <person name="Clavel T."/>
            <person name="Strowig T."/>
        </authorList>
    </citation>
    <scope>NUCLEOTIDE SEQUENCE [LARGE SCALE GENOMIC DNA]</scope>
    <source>
        <strain evidence="3">DSM 103720</strain>
    </source>
</reference>
<evidence type="ECO:0000259" key="1">
    <source>
        <dbReference type="Pfam" id="PF00534"/>
    </source>
</evidence>
<dbReference type="GeneID" id="82526004"/>
<accession>A0A2V1IQ91</accession>
<dbReference type="SUPFAM" id="SSF53756">
    <property type="entry name" value="UDP-Glycosyltransferase/glycogen phosphorylase"/>
    <property type="match status" value="1"/>
</dbReference>
<dbReference type="InterPro" id="IPR001296">
    <property type="entry name" value="Glyco_trans_1"/>
</dbReference>
<evidence type="ECO:0000313" key="2">
    <source>
        <dbReference type="EMBL" id="PWB02497.1"/>
    </source>
</evidence>
<dbReference type="PANTHER" id="PTHR12526">
    <property type="entry name" value="GLYCOSYLTRANSFERASE"/>
    <property type="match status" value="1"/>
</dbReference>
<dbReference type="PANTHER" id="PTHR12526:SF630">
    <property type="entry name" value="GLYCOSYLTRANSFERASE"/>
    <property type="match status" value="1"/>
</dbReference>
<dbReference type="CDD" id="cd03801">
    <property type="entry name" value="GT4_PimA-like"/>
    <property type="match status" value="1"/>
</dbReference>
<dbReference type="Pfam" id="PF00534">
    <property type="entry name" value="Glycos_transf_1"/>
    <property type="match status" value="1"/>
</dbReference>
<dbReference type="Gene3D" id="3.40.50.2000">
    <property type="entry name" value="Glycogen Phosphorylase B"/>
    <property type="match status" value="1"/>
</dbReference>
<comment type="caution">
    <text evidence="2">The sequence shown here is derived from an EMBL/GenBank/DDBJ whole genome shotgun (WGS) entry which is preliminary data.</text>
</comment>
<dbReference type="EMBL" id="PUEC01000012">
    <property type="protein sequence ID" value="PWB02497.1"/>
    <property type="molecule type" value="Genomic_DNA"/>
</dbReference>
<sequence>MKKVVFWWNIPCAGMINVLKSYAQDVDKEAIVVTGKLSEFRKAMGWDDGGKLFENHIILSDDEWHEDGKKILDRYTDRIHLFNGISYPDRMRKLIDYAIENNIAFANMSEAYFNLEKGFRKLLKTIFMSIVLPYRIRRVSENSLGVMCLSGSSDRDLNQFRNFGFRMVFPFGYYTDEKSEFHYSQAGDGKLHVLCPGLIEHYKGVDILVKALAIVRDKGVQNFVCHITGKGSKQDYIKNLISQLGIEDRVKLEGVLDSKRYSTLLSQIDILVAPGRVEPWGIRINEAIQRGNVVVVSDGIGAHCLIKESEGGDVFKAGNPSDLADKLMPFLISQDTLDTAKKKNLEYRAKISCQAQAFRLHDIISQL</sequence>
<keyword evidence="3" id="KW-1185">Reference proteome</keyword>
<dbReference type="Proteomes" id="UP000244905">
    <property type="component" value="Unassembled WGS sequence"/>
</dbReference>
<evidence type="ECO:0000313" key="3">
    <source>
        <dbReference type="Proteomes" id="UP000244905"/>
    </source>
</evidence>
<dbReference type="AlphaFoldDB" id="A0A2V1IQ91"/>
<organism evidence="2 3">
    <name type="scientific">Duncaniella muris</name>
    <dbReference type="NCBI Taxonomy" id="2094150"/>
    <lineage>
        <taxon>Bacteria</taxon>
        <taxon>Pseudomonadati</taxon>
        <taxon>Bacteroidota</taxon>
        <taxon>Bacteroidia</taxon>
        <taxon>Bacteroidales</taxon>
        <taxon>Muribaculaceae</taxon>
        <taxon>Duncaniella</taxon>
    </lineage>
</organism>
<protein>
    <recommendedName>
        <fullName evidence="1">Glycosyl transferase family 1 domain-containing protein</fullName>
    </recommendedName>
</protein>